<dbReference type="EMBL" id="NKCL01000012">
    <property type="protein sequence ID" value="RSL89889.1"/>
    <property type="molecule type" value="Genomic_DNA"/>
</dbReference>
<reference evidence="2 3" key="1">
    <citation type="submission" date="2017-06" db="EMBL/GenBank/DDBJ databases">
        <title>Comparative genomic analysis of Ambrosia Fusariam Clade fungi.</title>
        <authorList>
            <person name="Stajich J.E."/>
            <person name="Carrillo J."/>
            <person name="Kijimoto T."/>
            <person name="Eskalen A."/>
            <person name="O'Donnell K."/>
            <person name="Kasson M."/>
        </authorList>
    </citation>
    <scope>NUCLEOTIDE SEQUENCE [LARGE SCALE GENOMIC DNA]</scope>
    <source>
        <strain evidence="2 3">NRRL62606</strain>
    </source>
</reference>
<keyword evidence="1" id="KW-0812">Transmembrane</keyword>
<organism evidence="2 3">
    <name type="scientific">Fusarium floridanum</name>
    <dbReference type="NCBI Taxonomy" id="1325733"/>
    <lineage>
        <taxon>Eukaryota</taxon>
        <taxon>Fungi</taxon>
        <taxon>Dikarya</taxon>
        <taxon>Ascomycota</taxon>
        <taxon>Pezizomycotina</taxon>
        <taxon>Sordariomycetes</taxon>
        <taxon>Hypocreomycetidae</taxon>
        <taxon>Hypocreales</taxon>
        <taxon>Nectriaceae</taxon>
        <taxon>Fusarium</taxon>
        <taxon>Fusarium solani species complex</taxon>
    </lineage>
</organism>
<sequence>MLTRYLDSTGTINAFISISILSTNCGWMLMIPGQDSDMDTTTSGGEGDVFVARKLAVDASKQAKSLKENFQSFVEEEIAKVEEI</sequence>
<comment type="caution">
    <text evidence="2">The sequence shown here is derived from an EMBL/GenBank/DDBJ whole genome shotgun (WGS) entry which is preliminary data.</text>
</comment>
<evidence type="ECO:0000256" key="1">
    <source>
        <dbReference type="SAM" id="Phobius"/>
    </source>
</evidence>
<keyword evidence="1" id="KW-1133">Transmembrane helix</keyword>
<evidence type="ECO:0000313" key="3">
    <source>
        <dbReference type="Proteomes" id="UP000287972"/>
    </source>
</evidence>
<name>A0A428SJG2_9HYPO</name>
<keyword evidence="3" id="KW-1185">Reference proteome</keyword>
<proteinExistence type="predicted"/>
<keyword evidence="1" id="KW-0472">Membrane</keyword>
<feature type="transmembrane region" description="Helical" evidence="1">
    <location>
        <begin position="12"/>
        <end position="31"/>
    </location>
</feature>
<accession>A0A428SJG2</accession>
<dbReference type="AlphaFoldDB" id="A0A428SJG2"/>
<evidence type="ECO:0000313" key="2">
    <source>
        <dbReference type="EMBL" id="RSL89889.1"/>
    </source>
</evidence>
<gene>
    <name evidence="2" type="ORF">CEP51_000971</name>
</gene>
<dbReference type="Proteomes" id="UP000287972">
    <property type="component" value="Unassembled WGS sequence"/>
</dbReference>
<protein>
    <submittedName>
        <fullName evidence="2">Uncharacterized protein</fullName>
    </submittedName>
</protein>